<organism evidence="1 2">
    <name type="scientific">Parastrongyloides trichosuri</name>
    <name type="common">Possum-specific nematode worm</name>
    <dbReference type="NCBI Taxonomy" id="131310"/>
    <lineage>
        <taxon>Eukaryota</taxon>
        <taxon>Metazoa</taxon>
        <taxon>Ecdysozoa</taxon>
        <taxon>Nematoda</taxon>
        <taxon>Chromadorea</taxon>
        <taxon>Rhabditida</taxon>
        <taxon>Tylenchina</taxon>
        <taxon>Panagrolaimomorpha</taxon>
        <taxon>Strongyloidoidea</taxon>
        <taxon>Strongyloididae</taxon>
        <taxon>Parastrongyloides</taxon>
    </lineage>
</organism>
<dbReference type="AlphaFoldDB" id="A0A0N4ZXF5"/>
<dbReference type="WBParaSite" id="PTRK_0001336900.1">
    <property type="protein sequence ID" value="PTRK_0001336900.1"/>
    <property type="gene ID" value="PTRK_0001336900"/>
</dbReference>
<protein>
    <submittedName>
        <fullName evidence="2">FERM domain-containing protein</fullName>
    </submittedName>
</protein>
<dbReference type="Proteomes" id="UP000038045">
    <property type="component" value="Unplaced"/>
</dbReference>
<sequence length="296" mass="34900">MNEEIYSEHADFAYMDYEIEYQAPDPYGDGYIRGVTIYRDEMIQYKQDDCYKRIESIHDYQLNQPECIKMNPNIEEVLLESLLMKAYPKQKATENYYKKYINKNVYKINTAICHPKICSIEILTPNALIPMHITSYIVGSYKQSSQWLMLKRSNIYEIEWGTCFQMKQAGMLKHFGIRGEIEILDSKDRYQLTDKYEFPWKRVKYNLAFGNHQAVKLSLGNKLISSSNRIKEIYSHIINKGIMKDLTDNHPKFEVRKLTNSVISHVQFSKTVNIQKIAKNVSNPLKIVKESEFERI</sequence>
<accession>A0A0N4ZXF5</accession>
<evidence type="ECO:0000313" key="1">
    <source>
        <dbReference type="Proteomes" id="UP000038045"/>
    </source>
</evidence>
<name>A0A0N4ZXF5_PARTI</name>
<proteinExistence type="predicted"/>
<reference evidence="2" key="1">
    <citation type="submission" date="2017-02" db="UniProtKB">
        <authorList>
            <consortium name="WormBaseParasite"/>
        </authorList>
    </citation>
    <scope>IDENTIFICATION</scope>
</reference>
<keyword evidence="1" id="KW-1185">Reference proteome</keyword>
<evidence type="ECO:0000313" key="2">
    <source>
        <dbReference type="WBParaSite" id="PTRK_0001336900.1"/>
    </source>
</evidence>